<keyword evidence="4 8" id="KW-0547">Nucleotide-binding</keyword>
<dbReference type="SMART" id="SM00100">
    <property type="entry name" value="cNMP"/>
    <property type="match status" value="1"/>
</dbReference>
<dbReference type="InterPro" id="IPR018488">
    <property type="entry name" value="cNMP-bd_CS"/>
</dbReference>
<dbReference type="GO" id="GO:0004674">
    <property type="term" value="F:protein serine/threonine kinase activity"/>
    <property type="evidence" value="ECO:0007669"/>
    <property type="project" value="UniProtKB-KW"/>
</dbReference>
<organism evidence="12 13">
    <name type="scientific">Symmachiella dynata</name>
    <dbReference type="NCBI Taxonomy" id="2527995"/>
    <lineage>
        <taxon>Bacteria</taxon>
        <taxon>Pseudomonadati</taxon>
        <taxon>Planctomycetota</taxon>
        <taxon>Planctomycetia</taxon>
        <taxon>Planctomycetales</taxon>
        <taxon>Planctomycetaceae</taxon>
        <taxon>Symmachiella</taxon>
    </lineage>
</organism>
<dbReference type="PROSITE" id="PS50011">
    <property type="entry name" value="PROTEIN_KINASE_DOM"/>
    <property type="match status" value="1"/>
</dbReference>
<keyword evidence="1" id="KW-0723">Serine/threonine-protein kinase</keyword>
<feature type="domain" description="Protein kinase" evidence="10">
    <location>
        <begin position="152"/>
        <end position="415"/>
    </location>
</feature>
<dbReference type="PANTHER" id="PTHR24345:SF0">
    <property type="entry name" value="CELL CYCLE SERINE_THREONINE-PROTEIN KINASE CDC5_MSD2"/>
    <property type="match status" value="1"/>
</dbReference>
<dbReference type="InterPro" id="IPR017441">
    <property type="entry name" value="Protein_kinase_ATP_BS"/>
</dbReference>
<dbReference type="Pfam" id="PF00069">
    <property type="entry name" value="Pkinase"/>
    <property type="match status" value="1"/>
</dbReference>
<keyword evidence="5 12" id="KW-0418">Kinase</keyword>
<dbReference type="PANTHER" id="PTHR24345">
    <property type="entry name" value="SERINE/THREONINE-PROTEIN KINASE PLK"/>
    <property type="match status" value="1"/>
</dbReference>
<dbReference type="PROSITE" id="PS00108">
    <property type="entry name" value="PROTEIN_KINASE_ST"/>
    <property type="match status" value="1"/>
</dbReference>
<evidence type="ECO:0000259" key="10">
    <source>
        <dbReference type="PROSITE" id="PS50011"/>
    </source>
</evidence>
<evidence type="ECO:0000313" key="12">
    <source>
        <dbReference type="EMBL" id="QDU41619.1"/>
    </source>
</evidence>
<dbReference type="EC" id="2.7.11.1" evidence="12"/>
<dbReference type="InterPro" id="IPR000595">
    <property type="entry name" value="cNMP-bd_dom"/>
</dbReference>
<evidence type="ECO:0000256" key="3">
    <source>
        <dbReference type="ARBA" id="ARBA00022679"/>
    </source>
</evidence>
<evidence type="ECO:0000259" key="11">
    <source>
        <dbReference type="PROSITE" id="PS50042"/>
    </source>
</evidence>
<dbReference type="RefSeq" id="WP_145373637.1">
    <property type="nucleotide sequence ID" value="NZ_CP036276.1"/>
</dbReference>
<keyword evidence="3 12" id="KW-0808">Transferase</keyword>
<evidence type="ECO:0000256" key="8">
    <source>
        <dbReference type="PROSITE-ProRule" id="PRU10141"/>
    </source>
</evidence>
<feature type="binding site" evidence="8">
    <location>
        <position position="180"/>
    </location>
    <ligand>
        <name>ATP</name>
        <dbReference type="ChEBI" id="CHEBI:30616"/>
    </ligand>
</feature>
<dbReference type="SMART" id="SM00220">
    <property type="entry name" value="S_TKc"/>
    <property type="match status" value="1"/>
</dbReference>
<dbReference type="PROSITE" id="PS00889">
    <property type="entry name" value="CNMP_BINDING_2"/>
    <property type="match status" value="1"/>
</dbReference>
<dbReference type="AlphaFoldDB" id="A0A517ZGN5"/>
<dbReference type="SUPFAM" id="SSF51206">
    <property type="entry name" value="cAMP-binding domain-like"/>
    <property type="match status" value="1"/>
</dbReference>
<dbReference type="GO" id="GO:0030553">
    <property type="term" value="F:cGMP binding"/>
    <property type="evidence" value="ECO:0007669"/>
    <property type="project" value="UniProtKB-KW"/>
</dbReference>
<evidence type="ECO:0000256" key="9">
    <source>
        <dbReference type="SAM" id="MobiDB-lite"/>
    </source>
</evidence>
<dbReference type="SUPFAM" id="SSF56112">
    <property type="entry name" value="Protein kinase-like (PK-like)"/>
    <property type="match status" value="1"/>
</dbReference>
<reference evidence="12 13" key="1">
    <citation type="submission" date="2019-02" db="EMBL/GenBank/DDBJ databases">
        <title>Deep-cultivation of Planctomycetes and their phenomic and genomic characterization uncovers novel biology.</title>
        <authorList>
            <person name="Wiegand S."/>
            <person name="Jogler M."/>
            <person name="Boedeker C."/>
            <person name="Pinto D."/>
            <person name="Vollmers J."/>
            <person name="Rivas-Marin E."/>
            <person name="Kohn T."/>
            <person name="Peeters S.H."/>
            <person name="Heuer A."/>
            <person name="Rast P."/>
            <person name="Oberbeckmann S."/>
            <person name="Bunk B."/>
            <person name="Jeske O."/>
            <person name="Meyerdierks A."/>
            <person name="Storesund J.E."/>
            <person name="Kallscheuer N."/>
            <person name="Luecker S."/>
            <person name="Lage O.M."/>
            <person name="Pohl T."/>
            <person name="Merkel B.J."/>
            <person name="Hornburger P."/>
            <person name="Mueller R.-W."/>
            <person name="Bruemmer F."/>
            <person name="Labrenz M."/>
            <person name="Spormann A.M."/>
            <person name="Op den Camp H."/>
            <person name="Overmann J."/>
            <person name="Amann R."/>
            <person name="Jetten M.S.M."/>
            <person name="Mascher T."/>
            <person name="Medema M.H."/>
            <person name="Devos D.P."/>
            <person name="Kaster A.-K."/>
            <person name="Ovreas L."/>
            <person name="Rohde M."/>
            <person name="Galperin M.Y."/>
            <person name="Jogler C."/>
        </authorList>
    </citation>
    <scope>NUCLEOTIDE SEQUENCE [LARGE SCALE GENOMIC DNA]</scope>
    <source>
        <strain evidence="12 13">Mal52</strain>
    </source>
</reference>
<dbReference type="KEGG" id="sdyn:Mal52_00720"/>
<evidence type="ECO:0000256" key="5">
    <source>
        <dbReference type="ARBA" id="ARBA00022777"/>
    </source>
</evidence>
<gene>
    <name evidence="12" type="primary">stkP_1</name>
    <name evidence="12" type="ORF">Mal52_00720</name>
</gene>
<dbReference type="InterPro" id="IPR000719">
    <property type="entry name" value="Prot_kinase_dom"/>
</dbReference>
<dbReference type="GO" id="GO:0005524">
    <property type="term" value="F:ATP binding"/>
    <property type="evidence" value="ECO:0007669"/>
    <property type="project" value="UniProtKB-UniRule"/>
</dbReference>
<dbReference type="CDD" id="cd14014">
    <property type="entry name" value="STKc_PknB_like"/>
    <property type="match status" value="1"/>
</dbReference>
<protein>
    <submittedName>
        <fullName evidence="12">Serine/threonine-protein kinase StkP</fullName>
        <ecNumber evidence="12">2.7.11.1</ecNumber>
    </submittedName>
</protein>
<keyword evidence="6 8" id="KW-0067">ATP-binding</keyword>
<evidence type="ECO:0000256" key="2">
    <source>
        <dbReference type="ARBA" id="ARBA00022535"/>
    </source>
</evidence>
<keyword evidence="2" id="KW-0140">cGMP</keyword>
<dbReference type="EMBL" id="CP036276">
    <property type="protein sequence ID" value="QDU41619.1"/>
    <property type="molecule type" value="Genomic_DNA"/>
</dbReference>
<dbReference type="InterPro" id="IPR008271">
    <property type="entry name" value="Ser/Thr_kinase_AS"/>
</dbReference>
<proteinExistence type="predicted"/>
<dbReference type="Pfam" id="PF00027">
    <property type="entry name" value="cNMP_binding"/>
    <property type="match status" value="1"/>
</dbReference>
<accession>A0A517ZGN5</accession>
<dbReference type="InterPro" id="IPR014710">
    <property type="entry name" value="RmlC-like_jellyroll"/>
</dbReference>
<feature type="region of interest" description="Disordered" evidence="9">
    <location>
        <begin position="415"/>
        <end position="435"/>
    </location>
</feature>
<dbReference type="PRINTS" id="PR00103">
    <property type="entry name" value="CAMPKINASE"/>
</dbReference>
<dbReference type="Proteomes" id="UP000319383">
    <property type="component" value="Chromosome"/>
</dbReference>
<dbReference type="PROSITE" id="PS50042">
    <property type="entry name" value="CNMP_BINDING_3"/>
    <property type="match status" value="1"/>
</dbReference>
<sequence>MLESGESTFLAGKLSMRAIPAEVTALIEPFMHRRRFATGQFLMQQGDTAKSIMVLDEGVVEIFTTDESGTRQHINKGSRGDVLGEMALLSGEPRSASVLALSDVKALVLPAERFHELAHDHPALSVVLTKLVADRLAGSGPDVLHGKTFHDYRIVRRLGRGGMSIVYEAIDPNGQHVALKMMSHSLVYDDFGREQFEREVRAIESLNHENIVRVFGRFAAFHSFFMIMEHCRGANLSEVIKYNGPLPEEEIRKIVGQLAAAVLAAHDSGLVHRDIKPANIMLIPEGTVKLMDFGLAAPVIDESLSQYAKHVVGTPRYMAPEQLDGKPAGFPADYFSFGAVVYELLTGKPLFAERKLSQLRKRHAQWNFPDYDVLRPTKNEWSRQLLAECLIRDPQKRRPDLSAIAKWAAPVDAGMLPGGNADTGKTGWEDETIME</sequence>
<dbReference type="InterPro" id="IPR011009">
    <property type="entry name" value="Kinase-like_dom_sf"/>
</dbReference>
<evidence type="ECO:0000313" key="13">
    <source>
        <dbReference type="Proteomes" id="UP000319383"/>
    </source>
</evidence>
<keyword evidence="7" id="KW-0142">cGMP-binding</keyword>
<name>A0A517ZGN5_9PLAN</name>
<evidence type="ECO:0000256" key="1">
    <source>
        <dbReference type="ARBA" id="ARBA00022527"/>
    </source>
</evidence>
<dbReference type="InterPro" id="IPR018490">
    <property type="entry name" value="cNMP-bd_dom_sf"/>
</dbReference>
<dbReference type="CDD" id="cd00038">
    <property type="entry name" value="CAP_ED"/>
    <property type="match status" value="1"/>
</dbReference>
<dbReference type="Gene3D" id="2.60.120.10">
    <property type="entry name" value="Jelly Rolls"/>
    <property type="match status" value="1"/>
</dbReference>
<evidence type="ECO:0000256" key="6">
    <source>
        <dbReference type="ARBA" id="ARBA00022840"/>
    </source>
</evidence>
<evidence type="ECO:0000256" key="4">
    <source>
        <dbReference type="ARBA" id="ARBA00022741"/>
    </source>
</evidence>
<keyword evidence="13" id="KW-1185">Reference proteome</keyword>
<evidence type="ECO:0000256" key="7">
    <source>
        <dbReference type="ARBA" id="ARBA00022992"/>
    </source>
</evidence>
<dbReference type="PROSITE" id="PS00107">
    <property type="entry name" value="PROTEIN_KINASE_ATP"/>
    <property type="match status" value="1"/>
</dbReference>
<dbReference type="Gene3D" id="1.10.510.10">
    <property type="entry name" value="Transferase(Phosphotransferase) domain 1"/>
    <property type="match status" value="1"/>
</dbReference>
<feature type="domain" description="Cyclic nucleotide-binding" evidence="11">
    <location>
        <begin position="31"/>
        <end position="117"/>
    </location>
</feature>